<reference evidence="1" key="1">
    <citation type="submission" date="2024-07" db="EMBL/GenBank/DDBJ databases">
        <authorList>
            <person name="Yu S.T."/>
        </authorList>
    </citation>
    <scope>NUCLEOTIDE SEQUENCE</scope>
    <source>
        <strain evidence="1">Y1</strain>
    </source>
</reference>
<sequence>MSEPDVLCPLCKVPADGRSLRCPSCREDLTALARLRYAGRMDYNAALAALRAGEVAEARVLLRRALAAEPGLAPARSLLETLGAVGTAVAGSAGREGDTP</sequence>
<dbReference type="AlphaFoldDB" id="A0AB39TSD0"/>
<accession>A0AB39TSD0</accession>
<protein>
    <submittedName>
        <fullName evidence="1">Uncharacterized protein</fullName>
    </submittedName>
</protein>
<gene>
    <name evidence="1" type="ORF">AB2U05_27985</name>
</gene>
<organism evidence="1">
    <name type="scientific">Streptomyces sp. Y1</name>
    <dbReference type="NCBI Taxonomy" id="3238634"/>
    <lineage>
        <taxon>Bacteria</taxon>
        <taxon>Bacillati</taxon>
        <taxon>Actinomycetota</taxon>
        <taxon>Actinomycetes</taxon>
        <taxon>Kitasatosporales</taxon>
        <taxon>Streptomycetaceae</taxon>
        <taxon>Streptomyces</taxon>
    </lineage>
</organism>
<dbReference type="InterPro" id="IPR011990">
    <property type="entry name" value="TPR-like_helical_dom_sf"/>
</dbReference>
<dbReference type="Gene3D" id="1.25.40.10">
    <property type="entry name" value="Tetratricopeptide repeat domain"/>
    <property type="match status" value="1"/>
</dbReference>
<dbReference type="RefSeq" id="WP_369184572.1">
    <property type="nucleotide sequence ID" value="NZ_CP163445.1"/>
</dbReference>
<name>A0AB39TSD0_9ACTN</name>
<proteinExistence type="predicted"/>
<evidence type="ECO:0000313" key="1">
    <source>
        <dbReference type="EMBL" id="XDQ82039.1"/>
    </source>
</evidence>
<dbReference type="EMBL" id="CP163445">
    <property type="protein sequence ID" value="XDQ82039.1"/>
    <property type="molecule type" value="Genomic_DNA"/>
</dbReference>
<dbReference type="SUPFAM" id="SSF48452">
    <property type="entry name" value="TPR-like"/>
    <property type="match status" value="1"/>
</dbReference>